<evidence type="ECO:0000313" key="4">
    <source>
        <dbReference type="Proteomes" id="UP000618445"/>
    </source>
</evidence>
<comment type="caution">
    <text evidence="3">The sequence shown here is derived from an EMBL/GenBank/DDBJ whole genome shotgun (WGS) entry which is preliminary data.</text>
</comment>
<evidence type="ECO:0000313" key="3">
    <source>
        <dbReference type="EMBL" id="MBD2318834.1"/>
    </source>
</evidence>
<evidence type="ECO:0008006" key="5">
    <source>
        <dbReference type="Google" id="ProtNLM"/>
    </source>
</evidence>
<feature type="coiled-coil region" evidence="1">
    <location>
        <begin position="489"/>
        <end position="523"/>
    </location>
</feature>
<dbReference type="RefSeq" id="WP_190580187.1">
    <property type="nucleotide sequence ID" value="NZ_CAWPQU010000029.1"/>
</dbReference>
<feature type="signal peptide" evidence="2">
    <location>
        <begin position="1"/>
        <end position="20"/>
    </location>
</feature>
<keyword evidence="2" id="KW-0732">Signal</keyword>
<organism evidence="3 4">
    <name type="scientific">Phormidium tenue FACHB-1050</name>
    <dbReference type="NCBI Taxonomy" id="2692857"/>
    <lineage>
        <taxon>Bacteria</taxon>
        <taxon>Bacillati</taxon>
        <taxon>Cyanobacteriota</taxon>
        <taxon>Cyanophyceae</taxon>
        <taxon>Oscillatoriophycideae</taxon>
        <taxon>Oscillatoriales</taxon>
        <taxon>Oscillatoriaceae</taxon>
        <taxon>Phormidium</taxon>
    </lineage>
</organism>
<feature type="coiled-coil region" evidence="1">
    <location>
        <begin position="379"/>
        <end position="455"/>
    </location>
</feature>
<feature type="chain" id="PRO_5045518437" description="Chromosome segregation ATPase" evidence="2">
    <location>
        <begin position="21"/>
        <end position="657"/>
    </location>
</feature>
<evidence type="ECO:0000256" key="2">
    <source>
        <dbReference type="SAM" id="SignalP"/>
    </source>
</evidence>
<reference evidence="3 4" key="1">
    <citation type="journal article" date="2020" name="ISME J.">
        <title>Comparative genomics reveals insights into cyanobacterial evolution and habitat adaptation.</title>
        <authorList>
            <person name="Chen M.Y."/>
            <person name="Teng W.K."/>
            <person name="Zhao L."/>
            <person name="Hu C.X."/>
            <person name="Zhou Y.K."/>
            <person name="Han B.P."/>
            <person name="Song L.R."/>
            <person name="Shu W.S."/>
        </authorList>
    </citation>
    <scope>NUCLEOTIDE SEQUENCE [LARGE SCALE GENOMIC DNA]</scope>
    <source>
        <strain evidence="3 4">FACHB-1050</strain>
    </source>
</reference>
<dbReference type="EMBL" id="JACJQY010000035">
    <property type="protein sequence ID" value="MBD2318834.1"/>
    <property type="molecule type" value="Genomic_DNA"/>
</dbReference>
<keyword evidence="1" id="KW-0175">Coiled coil</keyword>
<sequence length="657" mass="75272">MNKFLSFAKQALNFAGRAVAAGVLPAIATYYWTSSNHDNYWNRTIFAVQTIDFKILSHTLPTKLSTLIIQNDVKEIQRTLQSNTGRFGMVVTDCKIVDKECPNQTVVYKTQSRSSWSRNFSMDLLKDTPFDVLRDPPPIKTEIDFSELRSKEYKSTGQTNDGKIIGRVYYVRGIAPSYLDSWGAWFKDQSTGVGSIYTPSVTTFFASWLILILLLEIAINKIEAKKQQNLQLNRDLEKAQEKITVTLQDKSKVLVDLLKAEDEKQSLLEYLQHSVDDAEKLQASLEAAKVIISQQQTELKQKLDVSAQRLTSYEQELQANTEYIDELQKSLTFHQENLVPQAEIVAYQQKLYEANSNQDRLHYLIESQNQDIYLKQQELLSLSEEKIELETKLDGAVDELNTNKIRVSRLETDLKELEDSISKIQADKDRAENQAQELQQRLDSLLIDTKKSEANLQQFLEQVKKDGDSLVEIYEEELRKKENALISTKDFYVKYAEDLEQEIARLKSEKQDIECDLISARADRDYFGSRHPELAEIPSVDISSLYIGFVGGESRTMSKVITRLQKDHGLINYVLLAGGYDENQNINQNAFRAKLQSCNLVVFISVYVGHPYWYMLKNLQSTGAITQNLFIINVRGESGIVREVVNYFRNLDMRDAA</sequence>
<dbReference type="Proteomes" id="UP000618445">
    <property type="component" value="Unassembled WGS sequence"/>
</dbReference>
<feature type="coiled-coil region" evidence="1">
    <location>
        <begin position="215"/>
        <end position="249"/>
    </location>
</feature>
<keyword evidence="4" id="KW-1185">Reference proteome</keyword>
<name>A0ABR8CDM7_9CYAN</name>
<accession>A0ABR8CDM7</accession>
<proteinExistence type="predicted"/>
<gene>
    <name evidence="3" type="ORF">H6G05_18515</name>
</gene>
<protein>
    <recommendedName>
        <fullName evidence="5">Chromosome segregation ATPase</fullName>
    </recommendedName>
</protein>
<feature type="coiled-coil region" evidence="1">
    <location>
        <begin position="278"/>
        <end position="330"/>
    </location>
</feature>
<evidence type="ECO:0000256" key="1">
    <source>
        <dbReference type="SAM" id="Coils"/>
    </source>
</evidence>